<evidence type="ECO:0000256" key="1">
    <source>
        <dbReference type="SAM" id="MobiDB-lite"/>
    </source>
</evidence>
<gene>
    <name evidence="2" type="ORF">BDK51DRAFT_39145</name>
</gene>
<organism evidence="2 3">
    <name type="scientific">Blyttiomyces helicus</name>
    <dbReference type="NCBI Taxonomy" id="388810"/>
    <lineage>
        <taxon>Eukaryota</taxon>
        <taxon>Fungi</taxon>
        <taxon>Fungi incertae sedis</taxon>
        <taxon>Chytridiomycota</taxon>
        <taxon>Chytridiomycota incertae sedis</taxon>
        <taxon>Chytridiomycetes</taxon>
        <taxon>Chytridiomycetes incertae sedis</taxon>
        <taxon>Blyttiomyces</taxon>
    </lineage>
</organism>
<evidence type="ECO:0000313" key="2">
    <source>
        <dbReference type="EMBL" id="RKO84361.1"/>
    </source>
</evidence>
<keyword evidence="3" id="KW-1185">Reference proteome</keyword>
<reference evidence="3" key="1">
    <citation type="journal article" date="2018" name="Nat. Microbiol.">
        <title>Leveraging single-cell genomics to expand the fungal tree of life.</title>
        <authorList>
            <person name="Ahrendt S.R."/>
            <person name="Quandt C.A."/>
            <person name="Ciobanu D."/>
            <person name="Clum A."/>
            <person name="Salamov A."/>
            <person name="Andreopoulos B."/>
            <person name="Cheng J.F."/>
            <person name="Woyke T."/>
            <person name="Pelin A."/>
            <person name="Henrissat B."/>
            <person name="Reynolds N.K."/>
            <person name="Benny G.L."/>
            <person name="Smith M.E."/>
            <person name="James T.Y."/>
            <person name="Grigoriev I.V."/>
        </authorList>
    </citation>
    <scope>NUCLEOTIDE SEQUENCE [LARGE SCALE GENOMIC DNA]</scope>
</reference>
<dbReference type="AlphaFoldDB" id="A0A4P9VXB7"/>
<accession>A0A4P9VXB7</accession>
<feature type="compositionally biased region" description="Basic and acidic residues" evidence="1">
    <location>
        <begin position="293"/>
        <end position="311"/>
    </location>
</feature>
<feature type="region of interest" description="Disordered" evidence="1">
    <location>
        <begin position="170"/>
        <end position="358"/>
    </location>
</feature>
<name>A0A4P9VXB7_9FUNG</name>
<feature type="compositionally biased region" description="Pro residues" evidence="1">
    <location>
        <begin position="240"/>
        <end position="252"/>
    </location>
</feature>
<proteinExistence type="predicted"/>
<dbReference type="EMBL" id="ML000186">
    <property type="protein sequence ID" value="RKO84361.1"/>
    <property type="molecule type" value="Genomic_DNA"/>
</dbReference>
<evidence type="ECO:0000313" key="3">
    <source>
        <dbReference type="Proteomes" id="UP000269721"/>
    </source>
</evidence>
<dbReference type="Proteomes" id="UP000269721">
    <property type="component" value="Unassembled WGS sequence"/>
</dbReference>
<feature type="compositionally biased region" description="Basic and acidic residues" evidence="1">
    <location>
        <begin position="340"/>
        <end position="350"/>
    </location>
</feature>
<sequence length="373" mass="40267">MQAQVKGSDLSITWKRCPVTGSCDGPVSVRAGFRFREAELSKIHKGAFPRLLTGKRISITGVEKSLSSSLASAFAKDGTPGADPILQPKRPCLLDRNRVPVLCPRTLFFREERLENPKRYEAGGFELWCRLGIVAIFGCEETEGWPRDRLSSARNRLRFIAKRDAVISRPSASIKHHPRANNDVLPQHQHLPRGFRCPSTDNARQDRPASSRRSPCSAVRRFNPIVATPPPTISSAPSRPASPPANDPPPPQTINITPPSAPAPVTTRPPHSVGGAALRLSPAPPPPAHTRAKGREAKGAVEGSRAARREGVAAASGDRTTEMGSRGGGPPKAAALPDPRGSRTAERPGERGSSARSRILLHIEVKTRDLDRI</sequence>
<feature type="compositionally biased region" description="Low complexity" evidence="1">
    <location>
        <begin position="211"/>
        <end position="221"/>
    </location>
</feature>
<protein>
    <submittedName>
        <fullName evidence="2">Uncharacterized protein</fullName>
    </submittedName>
</protein>